<evidence type="ECO:0000313" key="1">
    <source>
        <dbReference type="EMBL" id="MBB4682026.1"/>
    </source>
</evidence>
<protein>
    <submittedName>
        <fullName evidence="1">Uncharacterized protein</fullName>
    </submittedName>
</protein>
<accession>A0A7W7FWY6</accession>
<comment type="caution">
    <text evidence="1">The sequence shown here is derived from an EMBL/GenBank/DDBJ whole genome shotgun (WGS) entry which is preliminary data.</text>
</comment>
<dbReference type="RefSeq" id="WP_185009025.1">
    <property type="nucleotide sequence ID" value="NZ_BAAAUI010000076.1"/>
</dbReference>
<sequence length="202" mass="21054">MSESRELRRFDFEPAYAVEVEPEYPATGDWSCPVFAFDRDGRVIDEADRGFGMPRVIRVMPTDGAEWVGLFSSGLPGREDGVFAGPGPGQLCVVVNGLAQVVAVDEPAAGAVVVCELVNQVVPVAGAALLLLVTYTDLVAVGLRGVAWESARLALDGLRVESASAAGIRCTADSWQMDGSTESFVVAAATGELGSRGGACTS</sequence>
<dbReference type="EMBL" id="JACHMH010000001">
    <property type="protein sequence ID" value="MBB4682026.1"/>
    <property type="molecule type" value="Genomic_DNA"/>
</dbReference>
<dbReference type="Proteomes" id="UP000533598">
    <property type="component" value="Unassembled WGS sequence"/>
</dbReference>
<evidence type="ECO:0000313" key="2">
    <source>
        <dbReference type="Proteomes" id="UP000533598"/>
    </source>
</evidence>
<reference evidence="1 2" key="1">
    <citation type="submission" date="2020-08" db="EMBL/GenBank/DDBJ databases">
        <title>Sequencing the genomes of 1000 actinobacteria strains.</title>
        <authorList>
            <person name="Klenk H.-P."/>
        </authorList>
    </citation>
    <scope>NUCLEOTIDE SEQUENCE [LARGE SCALE GENOMIC DNA]</scope>
    <source>
        <strain evidence="1 2">DSM 44230</strain>
    </source>
</reference>
<gene>
    <name evidence="1" type="ORF">HNR67_008144</name>
</gene>
<keyword evidence="2" id="KW-1185">Reference proteome</keyword>
<organism evidence="1 2">
    <name type="scientific">Crossiella cryophila</name>
    <dbReference type="NCBI Taxonomy" id="43355"/>
    <lineage>
        <taxon>Bacteria</taxon>
        <taxon>Bacillati</taxon>
        <taxon>Actinomycetota</taxon>
        <taxon>Actinomycetes</taxon>
        <taxon>Pseudonocardiales</taxon>
        <taxon>Pseudonocardiaceae</taxon>
        <taxon>Crossiella</taxon>
    </lineage>
</organism>
<dbReference type="AlphaFoldDB" id="A0A7W7FWY6"/>
<name>A0A7W7FWY6_9PSEU</name>
<proteinExistence type="predicted"/>